<sequence>MVLPSGDYRYSSLIFIPKTAGDLAEQLPSRDKFERLDIARLYRDASLNHLAHSSYHPPHVLRLEETRLLDTIPVLLLVHLCSKHDRFDCILP</sequence>
<protein>
    <submittedName>
        <fullName evidence="1">Uncharacterized protein</fullName>
    </submittedName>
</protein>
<dbReference type="AlphaFoldDB" id="T2BPE6"/>
<dbReference type="RefSeq" id="XP_012051627.1">
    <property type="nucleotide sequence ID" value="XM_012196237.1"/>
</dbReference>
<dbReference type="VEuPathDB" id="FungiDB:CNAG_04160"/>
<dbReference type="Proteomes" id="UP000010091">
    <property type="component" value="Chromosome 9"/>
</dbReference>
<proteinExistence type="predicted"/>
<keyword evidence="2" id="KW-1185">Reference proteome</keyword>
<dbReference type="GeneID" id="23887599"/>
<accession>T2BPE6</accession>
<organism evidence="1 2">
    <name type="scientific">Cryptococcus neoformans (strain H99 / ATCC 208821 / CBS 10515 / FGSC 9487)</name>
    <name type="common">Cryptococcus neoformans var. grubii serotype A</name>
    <dbReference type="NCBI Taxonomy" id="235443"/>
    <lineage>
        <taxon>Eukaryota</taxon>
        <taxon>Fungi</taxon>
        <taxon>Dikarya</taxon>
        <taxon>Basidiomycota</taxon>
        <taxon>Agaricomycotina</taxon>
        <taxon>Tremellomycetes</taxon>
        <taxon>Tremellales</taxon>
        <taxon>Cryptococcaceae</taxon>
        <taxon>Cryptococcus</taxon>
        <taxon>Cryptococcus neoformans species complex</taxon>
    </lineage>
</organism>
<dbReference type="EMBL" id="CP003828">
    <property type="protein sequence ID" value="AGV14586.1"/>
    <property type="molecule type" value="Genomic_DNA"/>
</dbReference>
<evidence type="ECO:0000313" key="2">
    <source>
        <dbReference type="Proteomes" id="UP000010091"/>
    </source>
</evidence>
<gene>
    <name evidence="1" type="ORF">CNAG_04160</name>
</gene>
<name>T2BPE6_CRYN9</name>
<evidence type="ECO:0000313" key="1">
    <source>
        <dbReference type="EMBL" id="AGV14586.1"/>
    </source>
</evidence>
<reference evidence="1 2" key="1">
    <citation type="journal article" date="2014" name="PLoS Genet.">
        <title>Analysis of the genome and transcriptome of Cryptococcus neoformans var. grubii reveals complex RNA expression and microevolution leading to virulence attenuation.</title>
        <authorList>
            <person name="Janbon G."/>
            <person name="Ormerod K.L."/>
            <person name="Paulet D."/>
            <person name="Byrnes E.J.III."/>
            <person name="Yadav V."/>
            <person name="Chatterjee G."/>
            <person name="Mullapudi N."/>
            <person name="Hon C.C."/>
            <person name="Billmyre R.B."/>
            <person name="Brunel F."/>
            <person name="Bahn Y.S."/>
            <person name="Chen W."/>
            <person name="Chen Y."/>
            <person name="Chow E.W."/>
            <person name="Coppee J.Y."/>
            <person name="Floyd-Averette A."/>
            <person name="Gaillardin C."/>
            <person name="Gerik K.J."/>
            <person name="Goldberg J."/>
            <person name="Gonzalez-Hilarion S."/>
            <person name="Gujja S."/>
            <person name="Hamlin J.L."/>
            <person name="Hsueh Y.P."/>
            <person name="Ianiri G."/>
            <person name="Jones S."/>
            <person name="Kodira C.D."/>
            <person name="Kozubowski L."/>
            <person name="Lam W."/>
            <person name="Marra M."/>
            <person name="Mesner L.D."/>
            <person name="Mieczkowski P.A."/>
            <person name="Moyrand F."/>
            <person name="Nielsen K."/>
            <person name="Proux C."/>
            <person name="Rossignol T."/>
            <person name="Schein J.E."/>
            <person name="Sun S."/>
            <person name="Wollschlaeger C."/>
            <person name="Wood I.A."/>
            <person name="Zeng Q."/>
            <person name="Neuveglise C."/>
            <person name="Newlon C.S."/>
            <person name="Perfect J.R."/>
            <person name="Lodge J.K."/>
            <person name="Idnurm A."/>
            <person name="Stajich J.E."/>
            <person name="Kronstad J.W."/>
            <person name="Sanyal K."/>
            <person name="Heitman J."/>
            <person name="Fraser J.A."/>
            <person name="Cuomo C.A."/>
            <person name="Dietrich F.S."/>
        </authorList>
    </citation>
    <scope>NUCLEOTIDE SEQUENCE [LARGE SCALE GENOMIC DNA]</scope>
    <source>
        <strain evidence="2">H99 / ATCC 208821 / CBS 10515 / FGSC 9487</strain>
    </source>
</reference>